<dbReference type="RefSeq" id="WP_058497355.1">
    <property type="nucleotide sequence ID" value="NZ_CAAAIU010000036.1"/>
</dbReference>
<accession>A0A0W0SL41</accession>
<dbReference type="OrthoDB" id="7478199at2"/>
<protein>
    <submittedName>
        <fullName evidence="2">TraM protein</fullName>
    </submittedName>
</protein>
<reference evidence="2 3" key="1">
    <citation type="submission" date="2015-11" db="EMBL/GenBank/DDBJ databases">
        <title>Genomic analysis of 38 Legionella species identifies large and diverse effector repertoires.</title>
        <authorList>
            <person name="Burstein D."/>
            <person name="Amaro F."/>
            <person name="Zusman T."/>
            <person name="Lifshitz Z."/>
            <person name="Cohen O."/>
            <person name="Gilbert J.A."/>
            <person name="Pupko T."/>
            <person name="Shuman H.A."/>
            <person name="Segal G."/>
        </authorList>
    </citation>
    <scope>NUCLEOTIDE SEQUENCE [LARGE SCALE GENOMIC DNA]</scope>
    <source>
        <strain evidence="2 3">ATCC 700990</strain>
    </source>
</reference>
<name>A0A0W0SL41_9GAMM</name>
<dbReference type="NCBIfam" id="NF010470">
    <property type="entry name" value="PRK13895.1"/>
    <property type="match status" value="1"/>
</dbReference>
<keyword evidence="1" id="KW-0472">Membrane</keyword>
<dbReference type="Pfam" id="PF11657">
    <property type="entry name" value="Activator-TraM"/>
    <property type="match status" value="1"/>
</dbReference>
<dbReference type="PATRIC" id="fig|1212489.4.peg.3276"/>
<feature type="transmembrane region" description="Helical" evidence="1">
    <location>
        <begin position="124"/>
        <end position="143"/>
    </location>
</feature>
<dbReference type="AlphaFoldDB" id="A0A0W0SL41"/>
<keyword evidence="1" id="KW-1133">Transmembrane helix</keyword>
<evidence type="ECO:0000256" key="1">
    <source>
        <dbReference type="SAM" id="Phobius"/>
    </source>
</evidence>
<dbReference type="EMBL" id="LNXY01000034">
    <property type="protein sequence ID" value="KTC83972.1"/>
    <property type="molecule type" value="Genomic_DNA"/>
</dbReference>
<gene>
    <name evidence="2" type="primary">traM</name>
    <name evidence="2" type="ORF">Ldro_3092</name>
</gene>
<proteinExistence type="predicted"/>
<keyword evidence="3" id="KW-1185">Reference proteome</keyword>
<evidence type="ECO:0000313" key="2">
    <source>
        <dbReference type="EMBL" id="KTC83972.1"/>
    </source>
</evidence>
<dbReference type="InterPro" id="IPR028140">
    <property type="entry name" value="TraM"/>
</dbReference>
<keyword evidence="1" id="KW-0812">Transmembrane</keyword>
<organism evidence="2 3">
    <name type="scientific">Legionella drozanskii LLAP-1</name>
    <dbReference type="NCBI Taxonomy" id="1212489"/>
    <lineage>
        <taxon>Bacteria</taxon>
        <taxon>Pseudomonadati</taxon>
        <taxon>Pseudomonadota</taxon>
        <taxon>Gammaproteobacteria</taxon>
        <taxon>Legionellales</taxon>
        <taxon>Legionellaceae</taxon>
        <taxon>Legionella</taxon>
    </lineage>
</organism>
<dbReference type="GO" id="GO:0009372">
    <property type="term" value="P:quorum sensing"/>
    <property type="evidence" value="ECO:0007669"/>
    <property type="project" value="InterPro"/>
</dbReference>
<comment type="caution">
    <text evidence="2">The sequence shown here is derived from an EMBL/GenBank/DDBJ whole genome shotgun (WGS) entry which is preliminary data.</text>
</comment>
<dbReference type="Proteomes" id="UP000054736">
    <property type="component" value="Unassembled WGS sequence"/>
</dbReference>
<evidence type="ECO:0000313" key="3">
    <source>
        <dbReference type="Proteomes" id="UP000054736"/>
    </source>
</evidence>
<sequence>MSEKLDKIIQDISIKHGVLLGKDDPILMLQTMNEHLIEENRKAQQDLLIQFRGEMENISSQWKDDAKEKAEKVLNAALASSKEAITRLMQESTRETVQTMKKLISDSLIEAHSLTQKTQKYSQIALFLSATLFAASCMILLFFCK</sequence>